<sequence>MNLKASRVYIRLTEFLFKCVKQDVNYTIAKHLIEHIDTFPDIYIEEIAYLSNTTPASVTKFCKRIGYSSFKEMRTDIGVYTDEMFLDHINVTSGIENAITGFVEQDQLIQKKIFSLMDQKQCKRIADKIKKIDKVAVLGNTYSFSGVNLFRELLSQQGYTVYEVNRRAAFDVLTASFSEVDVVFIISLTADWVEKNQDFLQTFDKPLFLLTQSDQSQYSTLFEEIIHFDQFDFLLSSNYYSQKVIHSWIILLSIYVKMK</sequence>
<organism evidence="2">
    <name type="scientific">Candidatus Enterococcus clewellii</name>
    <dbReference type="NCBI Taxonomy" id="1834193"/>
    <lineage>
        <taxon>Bacteria</taxon>
        <taxon>Bacillati</taxon>
        <taxon>Bacillota</taxon>
        <taxon>Bacilli</taxon>
        <taxon>Lactobacillales</taxon>
        <taxon>Enterococcaceae</taxon>
        <taxon>Enterococcus</taxon>
    </lineage>
</organism>
<dbReference type="SUPFAM" id="SSF53697">
    <property type="entry name" value="SIS domain"/>
    <property type="match status" value="1"/>
</dbReference>
<dbReference type="PANTHER" id="PTHR30514:SF21">
    <property type="entry name" value="RPIR-FAMILY TRANSCRIPTIONAL REGULATOR"/>
    <property type="match status" value="1"/>
</dbReference>
<evidence type="ECO:0000313" key="4">
    <source>
        <dbReference type="Proteomes" id="UP000195141"/>
    </source>
</evidence>
<evidence type="ECO:0000259" key="1">
    <source>
        <dbReference type="PROSITE" id="PS51071"/>
    </source>
</evidence>
<gene>
    <name evidence="3" type="ORF">A5888_000256</name>
    <name evidence="2" type="ORF">A5888_000304</name>
</gene>
<dbReference type="SUPFAM" id="SSF46689">
    <property type="entry name" value="Homeodomain-like"/>
    <property type="match status" value="1"/>
</dbReference>
<dbReference type="GO" id="GO:0003677">
    <property type="term" value="F:DNA binding"/>
    <property type="evidence" value="ECO:0007669"/>
    <property type="project" value="InterPro"/>
</dbReference>
<name>A0A242KD71_9ENTE</name>
<dbReference type="EMBL" id="NGMM01000001">
    <property type="protein sequence ID" value="OTP18490.1"/>
    <property type="molecule type" value="Genomic_DNA"/>
</dbReference>
<dbReference type="PANTHER" id="PTHR30514">
    <property type="entry name" value="GLUCOKINASE"/>
    <property type="match status" value="1"/>
</dbReference>
<reference evidence="2" key="1">
    <citation type="submission" date="2017-05" db="EMBL/GenBank/DDBJ databases">
        <title>The Genome Sequence of Enterococcus sp. 9E7_DIV0242.</title>
        <authorList>
            <consortium name="The Broad Institute Genomics Platform"/>
            <consortium name="The Broad Institute Genomic Center for Infectious Diseases"/>
            <person name="Earl A."/>
            <person name="Manson A."/>
            <person name="Schwartman J."/>
            <person name="Gilmore M."/>
            <person name="Abouelleil A."/>
            <person name="Cao P."/>
            <person name="Chapman S."/>
            <person name="Cusick C."/>
            <person name="Shea T."/>
            <person name="Young S."/>
            <person name="Neafsey D."/>
            <person name="Nusbaum C."/>
            <person name="Birren B."/>
        </authorList>
    </citation>
    <scope>NUCLEOTIDE SEQUENCE [LARGE SCALE GENOMIC DNA]</scope>
    <source>
        <strain evidence="2">9E7_DIV0242</strain>
    </source>
</reference>
<dbReference type="InterPro" id="IPR047640">
    <property type="entry name" value="RpiR-like"/>
</dbReference>
<reference evidence="3" key="2">
    <citation type="submission" date="2017-05" db="EMBL/GenBank/DDBJ databases">
        <authorList>
            <consortium name="The Broad Institute Genomics Platform"/>
            <consortium name="The Broad Institute Genomic Center for Infectious Diseases"/>
            <person name="Earl A."/>
            <person name="Manson A."/>
            <person name="Schwartman J."/>
            <person name="Gilmore M."/>
            <person name="Abouelleil A."/>
            <person name="Cao P."/>
            <person name="Chapman S."/>
            <person name="Cusick C."/>
            <person name="Shea T."/>
            <person name="Young S."/>
            <person name="Neafsey D."/>
            <person name="Nusbaum C."/>
            <person name="Birren B."/>
        </authorList>
    </citation>
    <scope>NUCLEOTIDE SEQUENCE</scope>
    <source>
        <strain evidence="3">9E7_DIV0242</strain>
    </source>
</reference>
<dbReference type="GO" id="GO:0097367">
    <property type="term" value="F:carbohydrate derivative binding"/>
    <property type="evidence" value="ECO:0007669"/>
    <property type="project" value="InterPro"/>
</dbReference>
<dbReference type="Gene3D" id="1.10.10.10">
    <property type="entry name" value="Winged helix-like DNA-binding domain superfamily/Winged helix DNA-binding domain"/>
    <property type="match status" value="1"/>
</dbReference>
<accession>A0A242KD71</accession>
<evidence type="ECO:0000313" key="2">
    <source>
        <dbReference type="EMBL" id="OTP18490.1"/>
    </source>
</evidence>
<dbReference type="Gene3D" id="3.40.50.10490">
    <property type="entry name" value="Glucose-6-phosphate isomerase like protein, domain 1"/>
    <property type="match status" value="1"/>
</dbReference>
<dbReference type="GO" id="GO:1901135">
    <property type="term" value="P:carbohydrate derivative metabolic process"/>
    <property type="evidence" value="ECO:0007669"/>
    <property type="project" value="InterPro"/>
</dbReference>
<protein>
    <recommendedName>
        <fullName evidence="1">HTH rpiR-type domain-containing protein</fullName>
    </recommendedName>
</protein>
<dbReference type="PROSITE" id="PS51071">
    <property type="entry name" value="HTH_RPIR"/>
    <property type="match status" value="1"/>
</dbReference>
<dbReference type="InterPro" id="IPR000281">
    <property type="entry name" value="HTH_RpiR"/>
</dbReference>
<proteinExistence type="predicted"/>
<keyword evidence="4" id="KW-1185">Reference proteome</keyword>
<dbReference type="InterPro" id="IPR036388">
    <property type="entry name" value="WH-like_DNA-bd_sf"/>
</dbReference>
<dbReference type="InterPro" id="IPR046348">
    <property type="entry name" value="SIS_dom_sf"/>
</dbReference>
<dbReference type="AlphaFoldDB" id="A0A242KD71"/>
<feature type="domain" description="HTH rpiR-type" evidence="1">
    <location>
        <begin position="8"/>
        <end position="84"/>
    </location>
</feature>
<dbReference type="RefSeq" id="WP_249274392.1">
    <property type="nucleotide sequence ID" value="NZ_CP147247.1"/>
</dbReference>
<dbReference type="Proteomes" id="UP000195141">
    <property type="component" value="Chromosome"/>
</dbReference>
<reference evidence="3" key="3">
    <citation type="submission" date="2024-03" db="EMBL/GenBank/DDBJ databases">
        <title>The Genome Sequence of Enterococcus sp. DIV0242b.</title>
        <authorList>
            <consortium name="The Broad Institute Genomics Platform"/>
            <consortium name="The Broad Institute Microbial Omics Core"/>
            <consortium name="The Broad Institute Genomic Center for Infectious Diseases"/>
            <person name="Earl A."/>
            <person name="Manson A."/>
            <person name="Gilmore M."/>
            <person name="Schwartman J."/>
            <person name="Shea T."/>
            <person name="Abouelleil A."/>
            <person name="Cao P."/>
            <person name="Chapman S."/>
            <person name="Cusick C."/>
            <person name="Young S."/>
            <person name="Neafsey D."/>
            <person name="Nusbaum C."/>
            <person name="Birren B."/>
        </authorList>
    </citation>
    <scope>NUCLEOTIDE SEQUENCE</scope>
    <source>
        <strain evidence="3">9E7_DIV0242</strain>
    </source>
</reference>
<evidence type="ECO:0000313" key="3">
    <source>
        <dbReference type="EMBL" id="WYJ88537.1"/>
    </source>
</evidence>
<dbReference type="EMBL" id="CP147247">
    <property type="protein sequence ID" value="WYJ88537.1"/>
    <property type="molecule type" value="Genomic_DNA"/>
</dbReference>
<dbReference type="GO" id="GO:0003700">
    <property type="term" value="F:DNA-binding transcription factor activity"/>
    <property type="evidence" value="ECO:0007669"/>
    <property type="project" value="InterPro"/>
</dbReference>
<dbReference type="InterPro" id="IPR009057">
    <property type="entry name" value="Homeodomain-like_sf"/>
</dbReference>